<name>A0A5C5WT20_9BACT</name>
<proteinExistence type="predicted"/>
<comment type="caution">
    <text evidence="2">The sequence shown here is derived from an EMBL/GenBank/DDBJ whole genome shotgun (WGS) entry which is preliminary data.</text>
</comment>
<dbReference type="OrthoDB" id="289459at2"/>
<feature type="region of interest" description="Disordered" evidence="1">
    <location>
        <begin position="1"/>
        <end position="22"/>
    </location>
</feature>
<evidence type="ECO:0000313" key="2">
    <source>
        <dbReference type="EMBL" id="TWT53866.1"/>
    </source>
</evidence>
<protein>
    <submittedName>
        <fullName evidence="2">Uncharacterized protein</fullName>
    </submittedName>
</protein>
<sequence length="72" mass="8022">MITSNETRTPSEPNPFGKGLKPNADQWLEVIGTLRQTDMEAFGAWLSESLVCLEASLEHFSSPKSRGEVRSR</sequence>
<evidence type="ECO:0000256" key="1">
    <source>
        <dbReference type="SAM" id="MobiDB-lite"/>
    </source>
</evidence>
<gene>
    <name evidence="2" type="ORF">Pla22_15000</name>
</gene>
<evidence type="ECO:0000313" key="3">
    <source>
        <dbReference type="Proteomes" id="UP000316598"/>
    </source>
</evidence>
<accession>A0A5C5WT20</accession>
<dbReference type="EMBL" id="SJPI01000001">
    <property type="protein sequence ID" value="TWT53866.1"/>
    <property type="molecule type" value="Genomic_DNA"/>
</dbReference>
<dbReference type="RefSeq" id="WP_146514004.1">
    <property type="nucleotide sequence ID" value="NZ_SJPI01000001.1"/>
</dbReference>
<organism evidence="2 3">
    <name type="scientific">Rubripirellula amarantea</name>
    <dbReference type="NCBI Taxonomy" id="2527999"/>
    <lineage>
        <taxon>Bacteria</taxon>
        <taxon>Pseudomonadati</taxon>
        <taxon>Planctomycetota</taxon>
        <taxon>Planctomycetia</taxon>
        <taxon>Pirellulales</taxon>
        <taxon>Pirellulaceae</taxon>
        <taxon>Rubripirellula</taxon>
    </lineage>
</organism>
<dbReference type="Proteomes" id="UP000316598">
    <property type="component" value="Unassembled WGS sequence"/>
</dbReference>
<dbReference type="AlphaFoldDB" id="A0A5C5WT20"/>
<reference evidence="2 3" key="1">
    <citation type="submission" date="2019-02" db="EMBL/GenBank/DDBJ databases">
        <title>Deep-cultivation of Planctomycetes and their phenomic and genomic characterization uncovers novel biology.</title>
        <authorList>
            <person name="Wiegand S."/>
            <person name="Jogler M."/>
            <person name="Boedeker C."/>
            <person name="Pinto D."/>
            <person name="Vollmers J."/>
            <person name="Rivas-Marin E."/>
            <person name="Kohn T."/>
            <person name="Peeters S.H."/>
            <person name="Heuer A."/>
            <person name="Rast P."/>
            <person name="Oberbeckmann S."/>
            <person name="Bunk B."/>
            <person name="Jeske O."/>
            <person name="Meyerdierks A."/>
            <person name="Storesund J.E."/>
            <person name="Kallscheuer N."/>
            <person name="Luecker S."/>
            <person name="Lage O.M."/>
            <person name="Pohl T."/>
            <person name="Merkel B.J."/>
            <person name="Hornburger P."/>
            <person name="Mueller R.-W."/>
            <person name="Bruemmer F."/>
            <person name="Labrenz M."/>
            <person name="Spormann A.M."/>
            <person name="Op Den Camp H."/>
            <person name="Overmann J."/>
            <person name="Amann R."/>
            <person name="Jetten M.S.M."/>
            <person name="Mascher T."/>
            <person name="Medema M.H."/>
            <person name="Devos D.P."/>
            <person name="Kaster A.-K."/>
            <person name="Ovreas L."/>
            <person name="Rohde M."/>
            <person name="Galperin M.Y."/>
            <person name="Jogler C."/>
        </authorList>
    </citation>
    <scope>NUCLEOTIDE SEQUENCE [LARGE SCALE GENOMIC DNA]</scope>
    <source>
        <strain evidence="2 3">Pla22</strain>
    </source>
</reference>
<keyword evidence="3" id="KW-1185">Reference proteome</keyword>
<feature type="compositionally biased region" description="Polar residues" evidence="1">
    <location>
        <begin position="1"/>
        <end position="11"/>
    </location>
</feature>